<protein>
    <submittedName>
        <fullName evidence="9">OLC1v1014580C1</fullName>
    </submittedName>
</protein>
<evidence type="ECO:0000256" key="1">
    <source>
        <dbReference type="ARBA" id="ARBA00004123"/>
    </source>
</evidence>
<dbReference type="AlphaFoldDB" id="A0AAV1E1T2"/>
<dbReference type="Pfam" id="PF20168">
    <property type="entry name" value="PDS5"/>
    <property type="match status" value="1"/>
</dbReference>
<dbReference type="GO" id="GO:0035825">
    <property type="term" value="P:homologous recombination"/>
    <property type="evidence" value="ECO:0007669"/>
    <property type="project" value="UniProtKB-ARBA"/>
</dbReference>
<keyword evidence="10" id="KW-1185">Reference proteome</keyword>
<keyword evidence="7" id="KW-0131">Cell cycle</keyword>
<dbReference type="PANTHER" id="PTHR12663">
    <property type="entry name" value="ANDROGEN INDUCED INHIBITOR OF PROLIFERATION AS3 / PDS5-RELATED"/>
    <property type="match status" value="1"/>
</dbReference>
<sequence length="619" mass="69738">MGRKEEVDIEDEVHALLIDEGVKLLAPPNTVDRLLAILDDMEIILGSLGQDPSPSLRDALLPTKMGLVSDKLFRHPDMDVKASALSCIHELIRITAPESPYPSGTMKEIFCQTLVLFEKLISYSGRCYTKALHVLETVAKVRSCLILLEIGCDDLIYQMFQLLLNTIRSNHPDAVFSNMERIMTLLIEECDEISMPLLKPLLASVGKGNKNFSPISWRLGVKVLNNCSVRVKPYLIKAVEQMRQDIENHTDIVASIWPDATVVNVMKKAATESNNLVQNLSNGRAEKTGNFKSAIPDDDPSKALVIPGHFGPLQIIANKSIKPEPLESGATPSRRRGRRPNAMKTLDEVGKYSRVSGGTTSSKASPKRKNHGGTITKHSSTEKSSLQPKRVPIAQNSVRRCQPKKKVNMKSSRVKKEVHSLSDNEMKNERTAWNHDAERTPSGEQNGDNEYREELIGLRIKVFWPVDRQFYEGIVESYDYHTKKHEVVYFDGDVENLRLCRECWLLLDDIPAKMDIKEDIFPISSIMPVKLEKGEASSQRKAKQGKNGSRSIRKGNSSSSWRRWKPKAGPETREPFSTQEILAIKNEPYTGDEKEDAGIPPTRDEIIMYTRRPRQWSFG</sequence>
<dbReference type="PANTHER" id="PTHR12663:SF69">
    <property type="entry name" value="SISTER CHROMATID COHESION PROTEIN PDS5 HOMOLOG E"/>
    <property type="match status" value="1"/>
</dbReference>
<dbReference type="SUPFAM" id="SSF48371">
    <property type="entry name" value="ARM repeat"/>
    <property type="match status" value="1"/>
</dbReference>
<evidence type="ECO:0000256" key="3">
    <source>
        <dbReference type="ARBA" id="ARBA00022763"/>
    </source>
</evidence>
<feature type="compositionally biased region" description="Basic and acidic residues" evidence="8">
    <location>
        <begin position="414"/>
        <end position="441"/>
    </location>
</feature>
<organism evidence="9 10">
    <name type="scientific">Oldenlandia corymbosa var. corymbosa</name>
    <dbReference type="NCBI Taxonomy" id="529605"/>
    <lineage>
        <taxon>Eukaryota</taxon>
        <taxon>Viridiplantae</taxon>
        <taxon>Streptophyta</taxon>
        <taxon>Embryophyta</taxon>
        <taxon>Tracheophyta</taxon>
        <taxon>Spermatophyta</taxon>
        <taxon>Magnoliopsida</taxon>
        <taxon>eudicotyledons</taxon>
        <taxon>Gunneridae</taxon>
        <taxon>Pentapetalae</taxon>
        <taxon>asterids</taxon>
        <taxon>lamiids</taxon>
        <taxon>Gentianales</taxon>
        <taxon>Rubiaceae</taxon>
        <taxon>Rubioideae</taxon>
        <taxon>Spermacoceae</taxon>
        <taxon>Hedyotis-Oldenlandia complex</taxon>
        <taxon>Oldenlandia</taxon>
    </lineage>
</organism>
<dbReference type="InterPro" id="IPR039776">
    <property type="entry name" value="Pds5"/>
</dbReference>
<dbReference type="GO" id="GO:0000785">
    <property type="term" value="C:chromatin"/>
    <property type="evidence" value="ECO:0007669"/>
    <property type="project" value="TreeGrafter"/>
</dbReference>
<keyword evidence="4" id="KW-0498">Mitosis</keyword>
<feature type="region of interest" description="Disordered" evidence="8">
    <location>
        <begin position="317"/>
        <end position="448"/>
    </location>
</feature>
<evidence type="ECO:0000256" key="4">
    <source>
        <dbReference type="ARBA" id="ARBA00022776"/>
    </source>
</evidence>
<dbReference type="GO" id="GO:0006281">
    <property type="term" value="P:DNA repair"/>
    <property type="evidence" value="ECO:0007669"/>
    <property type="project" value="UniProtKB-KW"/>
</dbReference>
<dbReference type="InterPro" id="IPR016024">
    <property type="entry name" value="ARM-type_fold"/>
</dbReference>
<dbReference type="GO" id="GO:0007064">
    <property type="term" value="P:mitotic sister chromatid cohesion"/>
    <property type="evidence" value="ECO:0007669"/>
    <property type="project" value="InterPro"/>
</dbReference>
<dbReference type="GO" id="GO:0005634">
    <property type="term" value="C:nucleus"/>
    <property type="evidence" value="ECO:0007669"/>
    <property type="project" value="UniProtKB-SubCell"/>
</dbReference>
<evidence type="ECO:0000256" key="6">
    <source>
        <dbReference type="ARBA" id="ARBA00023242"/>
    </source>
</evidence>
<dbReference type="Proteomes" id="UP001161247">
    <property type="component" value="Chromosome 7"/>
</dbReference>
<evidence type="ECO:0000256" key="8">
    <source>
        <dbReference type="SAM" id="MobiDB-lite"/>
    </source>
</evidence>
<keyword evidence="5" id="KW-0234">DNA repair</keyword>
<evidence type="ECO:0000313" key="9">
    <source>
        <dbReference type="EMBL" id="CAI9113884.1"/>
    </source>
</evidence>
<keyword evidence="3" id="KW-0227">DNA damage</keyword>
<dbReference type="GO" id="GO:0051301">
    <property type="term" value="P:cell division"/>
    <property type="evidence" value="ECO:0007669"/>
    <property type="project" value="UniProtKB-KW"/>
</dbReference>
<reference evidence="9" key="1">
    <citation type="submission" date="2023-03" db="EMBL/GenBank/DDBJ databases">
        <authorList>
            <person name="Julca I."/>
        </authorList>
    </citation>
    <scope>NUCLEOTIDE SEQUENCE</scope>
</reference>
<keyword evidence="6" id="KW-0539">Nucleus</keyword>
<dbReference type="SUPFAM" id="SSF63748">
    <property type="entry name" value="Tudor/PWWP/MBT"/>
    <property type="match status" value="1"/>
</dbReference>
<keyword evidence="2" id="KW-0132">Cell division</keyword>
<dbReference type="EMBL" id="OX459124">
    <property type="protein sequence ID" value="CAI9113884.1"/>
    <property type="molecule type" value="Genomic_DNA"/>
</dbReference>
<name>A0AAV1E1T2_OLDCO</name>
<evidence type="ECO:0000256" key="2">
    <source>
        <dbReference type="ARBA" id="ARBA00022618"/>
    </source>
</evidence>
<accession>A0AAV1E1T2</accession>
<evidence type="ECO:0000256" key="5">
    <source>
        <dbReference type="ARBA" id="ARBA00023204"/>
    </source>
</evidence>
<feature type="compositionally biased region" description="Polar residues" evidence="8">
    <location>
        <begin position="376"/>
        <end position="387"/>
    </location>
</feature>
<evidence type="ECO:0000256" key="7">
    <source>
        <dbReference type="ARBA" id="ARBA00023306"/>
    </source>
</evidence>
<dbReference type="Gene3D" id="2.30.30.140">
    <property type="match status" value="1"/>
</dbReference>
<evidence type="ECO:0000313" key="10">
    <source>
        <dbReference type="Proteomes" id="UP001161247"/>
    </source>
</evidence>
<proteinExistence type="predicted"/>
<dbReference type="CDD" id="cd20404">
    <property type="entry name" value="Tudor_Agenet_AtEML-like"/>
    <property type="match status" value="1"/>
</dbReference>
<comment type="subcellular location">
    <subcellularLocation>
        <location evidence="1">Nucleus</location>
    </subcellularLocation>
</comment>
<gene>
    <name evidence="9" type="ORF">OLC1_LOCUS20798</name>
</gene>
<feature type="compositionally biased region" description="Low complexity" evidence="8">
    <location>
        <begin position="547"/>
        <end position="560"/>
    </location>
</feature>
<feature type="region of interest" description="Disordered" evidence="8">
    <location>
        <begin position="532"/>
        <end position="602"/>
    </location>
</feature>